<dbReference type="InterPro" id="IPR051821">
    <property type="entry name" value="Asp/Asn_beta-hydroxylase"/>
</dbReference>
<organism evidence="5 6">
    <name type="scientific">Prochlorococcus marinus (strain MIT 9303)</name>
    <dbReference type="NCBI Taxonomy" id="59922"/>
    <lineage>
        <taxon>Bacteria</taxon>
        <taxon>Bacillati</taxon>
        <taxon>Cyanobacteriota</taxon>
        <taxon>Cyanophyceae</taxon>
        <taxon>Synechococcales</taxon>
        <taxon>Prochlorococcaceae</taxon>
        <taxon>Prochlorococcus</taxon>
    </lineage>
</organism>
<evidence type="ECO:0000256" key="2">
    <source>
        <dbReference type="ARBA" id="ARBA00022964"/>
    </source>
</evidence>
<dbReference type="BioCyc" id="PMAR59922:G1G80-1657-MONOMER"/>
<name>A2CAZ1_PROM3</name>
<dbReference type="InterPro" id="IPR027443">
    <property type="entry name" value="IPNS-like_sf"/>
</dbReference>
<feature type="domain" description="Aspartyl/asparaginy/proline hydroxylase" evidence="4">
    <location>
        <begin position="120"/>
        <end position="279"/>
    </location>
</feature>
<evidence type="ECO:0000313" key="5">
    <source>
        <dbReference type="EMBL" id="ABM78651.1"/>
    </source>
</evidence>
<evidence type="ECO:0000259" key="4">
    <source>
        <dbReference type="Pfam" id="PF05118"/>
    </source>
</evidence>
<keyword evidence="2" id="KW-0223">Dioxygenase</keyword>
<evidence type="ECO:0000313" key="6">
    <source>
        <dbReference type="Proteomes" id="UP000002274"/>
    </source>
</evidence>
<dbReference type="HOGENOM" id="CLU_952682_0_0_3"/>
<dbReference type="PANTHER" id="PTHR46332">
    <property type="entry name" value="ASPARTATE BETA-HYDROXYLASE DOMAIN-CONTAINING PROTEIN 2"/>
    <property type="match status" value="1"/>
</dbReference>
<dbReference type="Proteomes" id="UP000002274">
    <property type="component" value="Chromosome"/>
</dbReference>
<sequence length="292" mass="33671">MQRKDPPPAYYDTFPDNWREFIDKLIIDHPNHRNNELSIRLLRQNIKSKLEAEVYAAMLDGCSATAILESRRLFNIFDYIYKNDIWPFFGMGASHCDASLSDLGPFPDISIIEGSLNVAKQYEIILDELNRVRRSIRAETREFIYTGTWRSLDIWSSGEKELPAEDMFAKTIGLMRSIKVFNTLYEYSKSNNPLSGYFIRISSLKPDTIILPHFGITNTRVRIQIPLIIPDGELFIYCHNQKRSYEYGTPIILNDSYIHGVKNQADGDRVILLADLPHPSASLDQLKDFRDG</sequence>
<dbReference type="PANTHER" id="PTHR46332:SF5">
    <property type="entry name" value="ASPARTATE BETA-HYDROXYLASE DOMAIN CONTAINING 2"/>
    <property type="match status" value="1"/>
</dbReference>
<evidence type="ECO:0000256" key="1">
    <source>
        <dbReference type="ARBA" id="ARBA00007730"/>
    </source>
</evidence>
<accession>A2CAZ1</accession>
<dbReference type="SUPFAM" id="SSF51197">
    <property type="entry name" value="Clavaminate synthase-like"/>
    <property type="match status" value="1"/>
</dbReference>
<proteinExistence type="inferred from homology"/>
<evidence type="ECO:0000256" key="3">
    <source>
        <dbReference type="ARBA" id="ARBA00023002"/>
    </source>
</evidence>
<dbReference type="InterPro" id="IPR007803">
    <property type="entry name" value="Asp/Arg/Pro-Hydrxlase"/>
</dbReference>
<dbReference type="Pfam" id="PF05118">
    <property type="entry name" value="Asp_Arg_Hydrox"/>
    <property type="match status" value="1"/>
</dbReference>
<keyword evidence="3" id="KW-0560">Oxidoreductase</keyword>
<dbReference type="Gene3D" id="2.60.120.330">
    <property type="entry name" value="B-lactam Antibiotic, Isopenicillin N Synthase, Chain"/>
    <property type="match status" value="1"/>
</dbReference>
<reference evidence="5 6" key="1">
    <citation type="journal article" date="2007" name="PLoS Genet.">
        <title>Patterns and implications of gene gain and loss in the evolution of Prochlorococcus.</title>
        <authorList>
            <person name="Kettler G.C."/>
            <person name="Martiny A.C."/>
            <person name="Huang K."/>
            <person name="Zucker J."/>
            <person name="Coleman M.L."/>
            <person name="Rodrigue S."/>
            <person name="Chen F."/>
            <person name="Lapidus A."/>
            <person name="Ferriera S."/>
            <person name="Johnson J."/>
            <person name="Steglich C."/>
            <person name="Church G.M."/>
            <person name="Richardson P."/>
            <person name="Chisholm S.W."/>
        </authorList>
    </citation>
    <scope>NUCLEOTIDE SEQUENCE [LARGE SCALE GENOMIC DNA]</scope>
    <source>
        <strain evidence="5 6">MIT 9303</strain>
    </source>
</reference>
<gene>
    <name evidence="5" type="ordered locus">P9303_19091</name>
</gene>
<dbReference type="KEGG" id="pmf:P9303_19091"/>
<dbReference type="AlphaFoldDB" id="A2CAZ1"/>
<dbReference type="STRING" id="59922.P9303_19091"/>
<comment type="similarity">
    <text evidence="1">Belongs to the aspartyl/asparaginyl beta-hydroxylase family.</text>
</comment>
<protein>
    <recommendedName>
        <fullName evidence="4">Aspartyl/asparaginy/proline hydroxylase domain-containing protein</fullName>
    </recommendedName>
</protein>
<dbReference type="GO" id="GO:0051213">
    <property type="term" value="F:dioxygenase activity"/>
    <property type="evidence" value="ECO:0007669"/>
    <property type="project" value="UniProtKB-KW"/>
</dbReference>
<dbReference type="EMBL" id="CP000554">
    <property type="protein sequence ID" value="ABM78651.1"/>
    <property type="molecule type" value="Genomic_DNA"/>
</dbReference>